<name>A0AAD7W572_9TELE</name>
<dbReference type="AlphaFoldDB" id="A0AAD7W572"/>
<sequence length="56" mass="5766">MHQQQLSSSQLPVSSLLPAAHGAIASNPFLAMHAEAAQKSARLVEKGGVVAGQEKS</sequence>
<reference evidence="1" key="1">
    <citation type="journal article" date="2023" name="Science">
        <title>Genome structures resolve the early diversification of teleost fishes.</title>
        <authorList>
            <person name="Parey E."/>
            <person name="Louis A."/>
            <person name="Montfort J."/>
            <person name="Bouchez O."/>
            <person name="Roques C."/>
            <person name="Iampietro C."/>
            <person name="Lluch J."/>
            <person name="Castinel A."/>
            <person name="Donnadieu C."/>
            <person name="Desvignes T."/>
            <person name="Floi Bucao C."/>
            <person name="Jouanno E."/>
            <person name="Wen M."/>
            <person name="Mejri S."/>
            <person name="Dirks R."/>
            <person name="Jansen H."/>
            <person name="Henkel C."/>
            <person name="Chen W.J."/>
            <person name="Zahm M."/>
            <person name="Cabau C."/>
            <person name="Klopp C."/>
            <person name="Thompson A.W."/>
            <person name="Robinson-Rechavi M."/>
            <person name="Braasch I."/>
            <person name="Lecointre G."/>
            <person name="Bobe J."/>
            <person name="Postlethwait J.H."/>
            <person name="Berthelot C."/>
            <person name="Roest Crollius H."/>
            <person name="Guiguen Y."/>
        </authorList>
    </citation>
    <scope>NUCLEOTIDE SEQUENCE</scope>
    <source>
        <strain evidence="1">NC1722</strain>
    </source>
</reference>
<keyword evidence="2" id="KW-1185">Reference proteome</keyword>
<proteinExistence type="predicted"/>
<protein>
    <submittedName>
        <fullName evidence="1">Uncharacterized protein</fullName>
    </submittedName>
</protein>
<gene>
    <name evidence="1" type="ORF">AAFF_G00222300</name>
</gene>
<evidence type="ECO:0000313" key="1">
    <source>
        <dbReference type="EMBL" id="KAJ8383294.1"/>
    </source>
</evidence>
<accession>A0AAD7W572</accession>
<comment type="caution">
    <text evidence="1">The sequence shown here is derived from an EMBL/GenBank/DDBJ whole genome shotgun (WGS) entry which is preliminary data.</text>
</comment>
<organism evidence="1 2">
    <name type="scientific">Aldrovandia affinis</name>
    <dbReference type="NCBI Taxonomy" id="143900"/>
    <lineage>
        <taxon>Eukaryota</taxon>
        <taxon>Metazoa</taxon>
        <taxon>Chordata</taxon>
        <taxon>Craniata</taxon>
        <taxon>Vertebrata</taxon>
        <taxon>Euteleostomi</taxon>
        <taxon>Actinopterygii</taxon>
        <taxon>Neopterygii</taxon>
        <taxon>Teleostei</taxon>
        <taxon>Notacanthiformes</taxon>
        <taxon>Halosauridae</taxon>
        <taxon>Aldrovandia</taxon>
    </lineage>
</organism>
<dbReference type="EMBL" id="JAINUG010000297">
    <property type="protein sequence ID" value="KAJ8383294.1"/>
    <property type="molecule type" value="Genomic_DNA"/>
</dbReference>
<dbReference type="Proteomes" id="UP001221898">
    <property type="component" value="Unassembled WGS sequence"/>
</dbReference>
<evidence type="ECO:0000313" key="2">
    <source>
        <dbReference type="Proteomes" id="UP001221898"/>
    </source>
</evidence>